<evidence type="ECO:0000256" key="6">
    <source>
        <dbReference type="ARBA" id="ARBA00022840"/>
    </source>
</evidence>
<feature type="compositionally biased region" description="Low complexity" evidence="8">
    <location>
        <begin position="1622"/>
        <end position="1637"/>
    </location>
</feature>
<proteinExistence type="predicted"/>
<dbReference type="Proteomes" id="UP000663852">
    <property type="component" value="Unassembled WGS sequence"/>
</dbReference>
<evidence type="ECO:0000256" key="3">
    <source>
        <dbReference type="ARBA" id="ARBA00022679"/>
    </source>
</evidence>
<keyword evidence="3" id="KW-0808">Transferase</keyword>
<evidence type="ECO:0000313" key="10">
    <source>
        <dbReference type="EMBL" id="CAF0723283.1"/>
    </source>
</evidence>
<evidence type="ECO:0000256" key="5">
    <source>
        <dbReference type="ARBA" id="ARBA00022777"/>
    </source>
</evidence>
<keyword evidence="6 7" id="KW-0067">ATP-binding</keyword>
<feature type="region of interest" description="Disordered" evidence="8">
    <location>
        <begin position="1584"/>
        <end position="1641"/>
    </location>
</feature>
<feature type="domain" description="Protein kinase" evidence="9">
    <location>
        <begin position="26"/>
        <end position="450"/>
    </location>
</feature>
<dbReference type="EC" id="2.7.11.1" evidence="1"/>
<evidence type="ECO:0000259" key="9">
    <source>
        <dbReference type="PROSITE" id="PS50011"/>
    </source>
</evidence>
<comment type="caution">
    <text evidence="10">The sequence shown here is derived from an EMBL/GenBank/DDBJ whole genome shotgun (WGS) entry which is preliminary data.</text>
</comment>
<dbReference type="FunFam" id="3.30.200.20:FF:000538">
    <property type="entry name" value="Putative Casein kinase I"/>
    <property type="match status" value="1"/>
</dbReference>
<dbReference type="SUPFAM" id="SSF56112">
    <property type="entry name" value="Protein kinase-like (PK-like)"/>
    <property type="match status" value="1"/>
</dbReference>
<evidence type="ECO:0000256" key="1">
    <source>
        <dbReference type="ARBA" id="ARBA00012513"/>
    </source>
</evidence>
<feature type="compositionally biased region" description="Low complexity" evidence="8">
    <location>
        <begin position="346"/>
        <end position="360"/>
    </location>
</feature>
<dbReference type="OrthoDB" id="10030417at2759"/>
<feature type="compositionally biased region" description="Polar residues" evidence="8">
    <location>
        <begin position="1586"/>
        <end position="1596"/>
    </location>
</feature>
<dbReference type="PANTHER" id="PTHR11909">
    <property type="entry name" value="CASEIN KINASE-RELATED"/>
    <property type="match status" value="1"/>
</dbReference>
<dbReference type="EMBL" id="CAJNOJ010000001">
    <property type="protein sequence ID" value="CAF0723283.1"/>
    <property type="molecule type" value="Genomic_DNA"/>
</dbReference>
<dbReference type="InterPro" id="IPR050235">
    <property type="entry name" value="CK1_Ser-Thr_kinase"/>
</dbReference>
<dbReference type="InterPro" id="IPR011009">
    <property type="entry name" value="Kinase-like_dom_sf"/>
</dbReference>
<keyword evidence="5" id="KW-0418">Kinase</keyword>
<gene>
    <name evidence="10" type="ORF">EDS130_LOCUS477</name>
</gene>
<name>A0A813MJP8_ADIRI</name>
<dbReference type="PROSITE" id="PS50011">
    <property type="entry name" value="PROTEIN_KINASE_DOM"/>
    <property type="match status" value="1"/>
</dbReference>
<keyword evidence="2" id="KW-0723">Serine/threonine-protein kinase</keyword>
<evidence type="ECO:0000256" key="7">
    <source>
        <dbReference type="PROSITE-ProRule" id="PRU10141"/>
    </source>
</evidence>
<keyword evidence="4 7" id="KW-0547">Nucleotide-binding</keyword>
<evidence type="ECO:0000256" key="2">
    <source>
        <dbReference type="ARBA" id="ARBA00022527"/>
    </source>
</evidence>
<dbReference type="GO" id="GO:0004674">
    <property type="term" value="F:protein serine/threonine kinase activity"/>
    <property type="evidence" value="ECO:0007669"/>
    <property type="project" value="UniProtKB-KW"/>
</dbReference>
<dbReference type="PROSITE" id="PS00107">
    <property type="entry name" value="PROTEIN_KINASE_ATP"/>
    <property type="match status" value="1"/>
</dbReference>
<organism evidence="10 11">
    <name type="scientific">Adineta ricciae</name>
    <name type="common">Rotifer</name>
    <dbReference type="NCBI Taxonomy" id="249248"/>
    <lineage>
        <taxon>Eukaryota</taxon>
        <taxon>Metazoa</taxon>
        <taxon>Spiralia</taxon>
        <taxon>Gnathifera</taxon>
        <taxon>Rotifera</taxon>
        <taxon>Eurotatoria</taxon>
        <taxon>Bdelloidea</taxon>
        <taxon>Adinetida</taxon>
        <taxon>Adinetidae</taxon>
        <taxon>Adineta</taxon>
    </lineage>
</organism>
<protein>
    <recommendedName>
        <fullName evidence="1">non-specific serine/threonine protein kinase</fullName>
        <ecNumber evidence="1">2.7.11.1</ecNumber>
    </recommendedName>
</protein>
<feature type="compositionally biased region" description="Acidic residues" evidence="8">
    <location>
        <begin position="370"/>
        <end position="380"/>
    </location>
</feature>
<feature type="compositionally biased region" description="Polar residues" evidence="8">
    <location>
        <begin position="1603"/>
        <end position="1616"/>
    </location>
</feature>
<feature type="region of interest" description="Disordered" evidence="8">
    <location>
        <begin position="496"/>
        <end position="666"/>
    </location>
</feature>
<feature type="region of interest" description="Disordered" evidence="8">
    <location>
        <begin position="1662"/>
        <end position="1730"/>
    </location>
</feature>
<evidence type="ECO:0000256" key="8">
    <source>
        <dbReference type="SAM" id="MobiDB-lite"/>
    </source>
</evidence>
<feature type="compositionally biased region" description="Basic and acidic residues" evidence="8">
    <location>
        <begin position="544"/>
        <end position="560"/>
    </location>
</feature>
<sequence>MEVNAPGTGSSLHLSAKNEFLIGGKYRLVRKIGSGSFGDIYLGINITNGEEVAIKLESVKARHPQLLYESKLYKILQGGIGIPHIRYYAQEKDYNVLVMDLLGPSLEDLFNFCSRRFTMKTVLMLADQMIGRIEFVHNKNFIHREPLNTIDKRIVNYYHYSSLMDNERDEDDEIDLTSVQNKSTISNLRPIGGFRQWANTREDIRVENCYALSNTEDSIGQDTSYIVNKTKSDLEDDTSSSRMDISSNHFDIQLQVNNGHLGQALRYEVFSSSSRKDNGTLKLHQSSQTVEPEMDMDSGNGRRNGNHKGYSQQYGGNNNNNNNNYGDGRGNRRNNGSSGNGGADGNGSNPNRNNNNSRRPNGGGNGGGGDDNDDDDNDSDETIARRIGFRLIDSETVRIIGRLRRLTSKQSFDRRDFESAQHLIDELIRLQHLENSPQDQLEKIIHHLKLHRILRSKSQALEFIQKRLPQRYSRSSTEQNSNVFDIWRERERRARLDSKDSLEDETQNTNAQHVRDGSESNIPSTSIHLSNSSLNGSKVRQMARHIDTRSESSRTGDHGGRSSSPSPVSFNRSYDNIYRETSVDDRTRSKRNTSPGLSAEHRVRQMVDRLESSSSTTNAKTTRRVTTRKSGQDDQSDGSISITTSPPNKRVTQRENFESGITSNNNGGYIFRYRSPNDDVYFRDENANVTRFELNRDEILNGGQRSAIGTTTDDYLTSLVPGAETSISMVRDVRARLYEVESGVARPGVENIPVKVDVETLYILEQKSDKKSLTTNENIQVHNLEQNRIGGSDRHDFAMQTPIPITTIKVSNRPIGTQVDSTIERSTVAAQTTDSLHRPIKERQRLASTSPLDEGEVSKVIRTTTTTTRYEVKRRHSSHHSSGDDEDGAGSTVIYIDDKENFQKNPQPIPGPQIENIAEHHTSINQIASRVIIDQGNEINRTNVRRQIDRQEQEDHENRSLEVYEVHTRGACKCLVVSYEERTQYGAETRFEKQLKRIERTYTNEELKSTELHVIVTVPDNDYQLVRRDYGAHVNVADENEMQDKTIPPTVTIHYYSKEGHRVRTEHERRLEHLPLFIRCEIEYELNHYGSAQLVLLAATNTERRQMNVSVKKEIVDDIVSRTSGRFKPNSPELEHEISQQLAELISLLHLVDYASRDDYQHSNSVDVRRVSRTDVTTSLRIVQRYRTVIHRLCQIHRSHLRLTSQAEKQRHLILVARDEYYLLDLASQTPSVAIKKTQQQQQQHHQQEIIKREVPQKPFDYAKYRRETEQQQRILEQHYRQTRTQQPPPSKHQSEAEFYLGSGRRALIEREIHSMRESIRPHEHAPPRYKNEPARRSLSVSYSGGQRYVRARIIHVKDYYDESQQQIQQQQQQQQNAKEQELFVRVDDYINESAANSLRRSYSTDYLQEDGPRSRIRYIRIPGETIKIEEKTTYEYQGVMYTDLPYALRYWNILYILDREAREGRPLGSSLPHVIVNDPYRTVIPPLTQQEIRQTAQQVLSPQYPAQSYTDRTLRWFLSRDNRTEVESNKYLQTLQQCRQQQQHLEKKQAGVSVSGGGQAATAKKYYVTETLVRYEKMPDRLVPVSTNDRAQSIDNIHHRSPSTSRTVQQSFHSQNHLDRSQSQPRPRIQPSPSNQAPTFRAQLPTMHSPLSRHQSVHELHAPPTLSHPPSPSPSLHSLHSNQNYSQQHHRRPVAFNNRYPTPCPSQGTSQQTQQIHHQQQQQQTTQQNSVFTEIIDSQTGRKIITTSQEQLPTEVLGLLNRYNLQ</sequence>
<evidence type="ECO:0000313" key="11">
    <source>
        <dbReference type="Proteomes" id="UP000663852"/>
    </source>
</evidence>
<dbReference type="InterPro" id="IPR017441">
    <property type="entry name" value="Protein_kinase_ATP_BS"/>
</dbReference>
<dbReference type="Gene3D" id="3.30.200.20">
    <property type="entry name" value="Phosphorylase Kinase, domain 1"/>
    <property type="match status" value="1"/>
</dbReference>
<feature type="compositionally biased region" description="Basic and acidic residues" evidence="8">
    <location>
        <begin position="577"/>
        <end position="587"/>
    </location>
</feature>
<dbReference type="Pfam" id="PF00069">
    <property type="entry name" value="Pkinase"/>
    <property type="match status" value="1"/>
</dbReference>
<feature type="compositionally biased region" description="Low complexity" evidence="8">
    <location>
        <begin position="314"/>
        <end position="326"/>
    </location>
</feature>
<dbReference type="Gene3D" id="1.10.510.10">
    <property type="entry name" value="Transferase(Phosphotransferase) domain 1"/>
    <property type="match status" value="1"/>
</dbReference>
<dbReference type="InterPro" id="IPR000719">
    <property type="entry name" value="Prot_kinase_dom"/>
</dbReference>
<evidence type="ECO:0000256" key="4">
    <source>
        <dbReference type="ARBA" id="ARBA00022741"/>
    </source>
</evidence>
<dbReference type="GO" id="GO:0005524">
    <property type="term" value="F:ATP binding"/>
    <property type="evidence" value="ECO:0007669"/>
    <property type="project" value="UniProtKB-UniRule"/>
</dbReference>
<feature type="binding site" evidence="7">
    <location>
        <position position="55"/>
    </location>
    <ligand>
        <name>ATP</name>
        <dbReference type="ChEBI" id="CHEBI:30616"/>
    </ligand>
</feature>
<feature type="region of interest" description="Disordered" evidence="8">
    <location>
        <begin position="273"/>
        <end position="380"/>
    </location>
</feature>
<feature type="region of interest" description="Disordered" evidence="8">
    <location>
        <begin position="842"/>
        <end position="891"/>
    </location>
</feature>
<feature type="compositionally biased region" description="Polar residues" evidence="8">
    <location>
        <begin position="519"/>
        <end position="538"/>
    </location>
</feature>
<dbReference type="SMART" id="SM00220">
    <property type="entry name" value="S_TKc"/>
    <property type="match status" value="1"/>
</dbReference>
<reference evidence="10" key="1">
    <citation type="submission" date="2021-02" db="EMBL/GenBank/DDBJ databases">
        <authorList>
            <person name="Nowell W R."/>
        </authorList>
    </citation>
    <scope>NUCLEOTIDE SEQUENCE</scope>
</reference>
<feature type="compositionally biased region" description="Low complexity" evidence="8">
    <location>
        <begin position="1707"/>
        <end position="1729"/>
    </location>
</feature>
<feature type="compositionally biased region" description="Basic and acidic residues" evidence="8">
    <location>
        <begin position="599"/>
        <end position="611"/>
    </location>
</feature>
<accession>A0A813MJP8</accession>